<feature type="compositionally biased region" description="Polar residues" evidence="1">
    <location>
        <begin position="404"/>
        <end position="414"/>
    </location>
</feature>
<feature type="compositionally biased region" description="Low complexity" evidence="1">
    <location>
        <begin position="114"/>
        <end position="127"/>
    </location>
</feature>
<dbReference type="InParanoid" id="A0A1S3J8J5"/>
<feature type="compositionally biased region" description="Polar residues" evidence="1">
    <location>
        <begin position="274"/>
        <end position="304"/>
    </location>
</feature>
<proteinExistence type="predicted"/>
<feature type="compositionally biased region" description="Basic and acidic residues" evidence="1">
    <location>
        <begin position="47"/>
        <end position="59"/>
    </location>
</feature>
<dbReference type="KEGG" id="lak:106170749"/>
<feature type="compositionally biased region" description="Low complexity" evidence="1">
    <location>
        <begin position="12"/>
        <end position="21"/>
    </location>
</feature>
<feature type="compositionally biased region" description="Basic residues" evidence="1">
    <location>
        <begin position="166"/>
        <end position="176"/>
    </location>
</feature>
<dbReference type="GeneID" id="106170749"/>
<feature type="region of interest" description="Disordered" evidence="1">
    <location>
        <begin position="1"/>
        <end position="129"/>
    </location>
</feature>
<sequence>MRASKAAKRSRSTSNRASTSAQTPVVTEKQESQPDNNTSEPVNTIEPIKEIEAVEEAKETLPSPKPITPDVVEEAKETLPSPKPITPDNVEQTVEEENTGMPPDFPQPLEKSKSVVSSSQLSIHSQSGGYKTIRKNIGRNKVAIVEFEVEDWSHVETKLDTLNTQYKKKKSTKKIKSYPIPKYNVPSKLGLSLLPKAKPKVETAPQDTPYLPKIKQKKRTRVSKDQTTTTTTTKPSRKENRQSDPEQRVTPVPPPPTGKHAEANTKVTSPIHPNASTEDTPSSTGCQENSGPADLSNNVEQQDTGSHENYVEMGDDGEDIKKSKREEAGLTNDVNTPITIDRDTATLDSNIEEPNEISCEETSCSESNNLDRQEDSETAENSSGVKSKQKKFVYVHPADLKESGNISVTNTEGQQENEEKEARTQIDVNISESQKENAILSTPPLAHKGNTSSTENQEPEEQTDDNTDTINIAENLDESSPAVAGENGDISIENETNTSHKLDIENVENENVIEHVPRVSRQTSFIVDNSQNQDCGRTSSRANSELRSGKVNGYDLPPINAQNNTTDDKHRMVEKKNSVKFHKEKKMAQKKHRTSDQDVKAVETTFPKIELLDSPSKIITSTSADSMTGNLSLLEDKYQQLFLIGNQNTRNFLNPRIARAYMLIKQTKLASRSMPEIGGKGIESVHARERRRRLSTLMCLPSIKSVSVGEVGFYYRSGQSGASHASPRR</sequence>
<gene>
    <name evidence="3" type="primary">LOC106170749</name>
</gene>
<feature type="compositionally biased region" description="Polar residues" evidence="1">
    <location>
        <begin position="33"/>
        <end position="42"/>
    </location>
</feature>
<evidence type="ECO:0000256" key="1">
    <source>
        <dbReference type="SAM" id="MobiDB-lite"/>
    </source>
</evidence>
<dbReference type="RefSeq" id="XP_013406189.1">
    <property type="nucleotide sequence ID" value="XM_013550735.1"/>
</dbReference>
<feature type="compositionally biased region" description="Basic and acidic residues" evidence="1">
    <location>
        <begin position="319"/>
        <end position="328"/>
    </location>
</feature>
<feature type="region of interest" description="Disordered" evidence="1">
    <location>
        <begin position="530"/>
        <end position="570"/>
    </location>
</feature>
<feature type="compositionally biased region" description="Polar residues" evidence="1">
    <location>
        <begin position="530"/>
        <end position="546"/>
    </location>
</feature>
<evidence type="ECO:0000313" key="3">
    <source>
        <dbReference type="RefSeq" id="XP_013406189.1"/>
    </source>
</evidence>
<keyword evidence="2" id="KW-1185">Reference proteome</keyword>
<dbReference type="Proteomes" id="UP000085678">
    <property type="component" value="Unplaced"/>
</dbReference>
<accession>A0A1S3J8J5</accession>
<name>A0A1S3J8J5_LINAN</name>
<feature type="compositionally biased region" description="Basic residues" evidence="1">
    <location>
        <begin position="1"/>
        <end position="11"/>
    </location>
</feature>
<reference evidence="3" key="1">
    <citation type="submission" date="2025-08" db="UniProtKB">
        <authorList>
            <consortium name="RefSeq"/>
        </authorList>
    </citation>
    <scope>IDENTIFICATION</scope>
    <source>
        <tissue evidence="3">Gonads</tissue>
    </source>
</reference>
<feature type="region of interest" description="Disordered" evidence="1">
    <location>
        <begin position="166"/>
        <end position="465"/>
    </location>
</feature>
<evidence type="ECO:0000313" key="2">
    <source>
        <dbReference type="Proteomes" id="UP000085678"/>
    </source>
</evidence>
<organism evidence="2 3">
    <name type="scientific">Lingula anatina</name>
    <name type="common">Brachiopod</name>
    <name type="synonym">Lingula unguis</name>
    <dbReference type="NCBI Taxonomy" id="7574"/>
    <lineage>
        <taxon>Eukaryota</taxon>
        <taxon>Metazoa</taxon>
        <taxon>Spiralia</taxon>
        <taxon>Lophotrochozoa</taxon>
        <taxon>Brachiopoda</taxon>
        <taxon>Linguliformea</taxon>
        <taxon>Lingulata</taxon>
        <taxon>Lingulida</taxon>
        <taxon>Linguloidea</taxon>
        <taxon>Lingulidae</taxon>
        <taxon>Lingula</taxon>
    </lineage>
</organism>
<feature type="compositionally biased region" description="Basic and acidic residues" evidence="1">
    <location>
        <begin position="236"/>
        <end position="247"/>
    </location>
</feature>
<feature type="compositionally biased region" description="Acidic residues" evidence="1">
    <location>
        <begin position="350"/>
        <end position="359"/>
    </location>
</feature>
<dbReference type="AlphaFoldDB" id="A0A1S3J8J5"/>
<protein>
    <submittedName>
        <fullName evidence="3">Proteoglycan 4</fullName>
    </submittedName>
</protein>